<accession>A0A1S1MRW7</accession>
<sequence length="66" mass="7734">MAQSIANKLAERFKKDLFKQNDLLLASKINLSKHSQKTPTCMTQKRSHLFLALVSSWPLQFRYLRL</sequence>
<evidence type="ECO:0000313" key="2">
    <source>
        <dbReference type="Proteomes" id="UP000179786"/>
    </source>
</evidence>
<gene>
    <name evidence="1" type="ORF">BET10_17610</name>
</gene>
<evidence type="ECO:0000313" key="1">
    <source>
        <dbReference type="EMBL" id="OHU89432.1"/>
    </source>
</evidence>
<protein>
    <submittedName>
        <fullName evidence="1">Uncharacterized protein</fullName>
    </submittedName>
</protein>
<keyword evidence="2" id="KW-1185">Reference proteome</keyword>
<dbReference type="EMBL" id="MKJU01000029">
    <property type="protein sequence ID" value="OHU89432.1"/>
    <property type="molecule type" value="Genomic_DNA"/>
</dbReference>
<reference evidence="1 2" key="1">
    <citation type="submission" date="2016-09" db="EMBL/GenBank/DDBJ databases">
        <title>Pseudoalteromonas amylolytica sp. nov., isolated from the surface seawater.</title>
        <authorList>
            <person name="Wu Y.-H."/>
            <person name="Cheng H."/>
            <person name="Jin X.-B."/>
            <person name="Wang C.-S."/>
            <person name="Xu X.-W."/>
        </authorList>
    </citation>
    <scope>NUCLEOTIDE SEQUENCE [LARGE SCALE GENOMIC DNA]</scope>
    <source>
        <strain evidence="1 2">JW1</strain>
    </source>
</reference>
<name>A0A1S1MRW7_9GAMM</name>
<dbReference type="Proteomes" id="UP000179786">
    <property type="component" value="Unassembled WGS sequence"/>
</dbReference>
<organism evidence="1 2">
    <name type="scientific">Pseudoalteromonas amylolytica</name>
    <dbReference type="NCBI Taxonomy" id="1859457"/>
    <lineage>
        <taxon>Bacteria</taxon>
        <taxon>Pseudomonadati</taxon>
        <taxon>Pseudomonadota</taxon>
        <taxon>Gammaproteobacteria</taxon>
        <taxon>Alteromonadales</taxon>
        <taxon>Pseudoalteromonadaceae</taxon>
        <taxon>Pseudoalteromonas</taxon>
    </lineage>
</organism>
<proteinExistence type="predicted"/>
<dbReference type="AlphaFoldDB" id="A0A1S1MRW7"/>
<comment type="caution">
    <text evidence="1">The sequence shown here is derived from an EMBL/GenBank/DDBJ whole genome shotgun (WGS) entry which is preliminary data.</text>
</comment>